<feature type="repeat" description="TPR" evidence="1">
    <location>
        <begin position="122"/>
        <end position="155"/>
    </location>
</feature>
<name>A0A938BRK7_UNCEI</name>
<evidence type="ECO:0000313" key="4">
    <source>
        <dbReference type="Proteomes" id="UP000748308"/>
    </source>
</evidence>
<comment type="caution">
    <text evidence="3">The sequence shown here is derived from an EMBL/GenBank/DDBJ whole genome shotgun (WGS) entry which is preliminary data.</text>
</comment>
<dbReference type="Pfam" id="PF13424">
    <property type="entry name" value="TPR_12"/>
    <property type="match status" value="1"/>
</dbReference>
<dbReference type="GO" id="GO:0042802">
    <property type="term" value="F:identical protein binding"/>
    <property type="evidence" value="ECO:0007669"/>
    <property type="project" value="InterPro"/>
</dbReference>
<protein>
    <submittedName>
        <fullName evidence="3">Tetratricopeptide repeat protein</fullName>
    </submittedName>
</protein>
<dbReference type="InterPro" id="IPR052943">
    <property type="entry name" value="TMTC_O-mannosyl-trnsfr"/>
</dbReference>
<feature type="repeat" description="TPR" evidence="1">
    <location>
        <begin position="156"/>
        <end position="189"/>
    </location>
</feature>
<dbReference type="InterPro" id="IPR011717">
    <property type="entry name" value="TPR-4"/>
</dbReference>
<dbReference type="EMBL" id="VGIY01000356">
    <property type="protein sequence ID" value="MBM3318435.1"/>
    <property type="molecule type" value="Genomic_DNA"/>
</dbReference>
<dbReference type="InterPro" id="IPR011990">
    <property type="entry name" value="TPR-like_helical_dom_sf"/>
</dbReference>
<feature type="repeat" description="TPR" evidence="1">
    <location>
        <begin position="224"/>
        <end position="257"/>
    </location>
</feature>
<dbReference type="InterPro" id="IPR019734">
    <property type="entry name" value="TPR_rpt"/>
</dbReference>
<dbReference type="Pfam" id="PF07721">
    <property type="entry name" value="TPR_4"/>
    <property type="match status" value="1"/>
</dbReference>
<keyword evidence="2" id="KW-0812">Transmembrane</keyword>
<dbReference type="PANTHER" id="PTHR44809:SF1">
    <property type="entry name" value="PROTEIN O-MANNOSYL-TRANSFERASE TMTC1"/>
    <property type="match status" value="1"/>
</dbReference>
<gene>
    <name evidence="3" type="ORF">FJY75_11345</name>
</gene>
<evidence type="ECO:0000256" key="2">
    <source>
        <dbReference type="SAM" id="Phobius"/>
    </source>
</evidence>
<dbReference type="SUPFAM" id="SSF48452">
    <property type="entry name" value="TPR-like"/>
    <property type="match status" value="3"/>
</dbReference>
<dbReference type="Pfam" id="PF13432">
    <property type="entry name" value="TPR_16"/>
    <property type="match status" value="1"/>
</dbReference>
<dbReference type="SMART" id="SM00028">
    <property type="entry name" value="TPR"/>
    <property type="match status" value="6"/>
</dbReference>
<dbReference type="PROSITE" id="PS50005">
    <property type="entry name" value="TPR"/>
    <property type="match status" value="3"/>
</dbReference>
<reference evidence="3" key="1">
    <citation type="submission" date="2019-03" db="EMBL/GenBank/DDBJ databases">
        <title>Lake Tanganyika Metagenome-Assembled Genomes (MAGs).</title>
        <authorList>
            <person name="Tran P."/>
        </authorList>
    </citation>
    <scope>NUCLEOTIDE SEQUENCE</scope>
    <source>
        <strain evidence="3">M_DeepCast_400m_m2_100</strain>
    </source>
</reference>
<keyword evidence="2" id="KW-1133">Transmembrane helix</keyword>
<dbReference type="Gene3D" id="1.25.40.10">
    <property type="entry name" value="Tetratricopeptide repeat domain"/>
    <property type="match status" value="4"/>
</dbReference>
<dbReference type="AlphaFoldDB" id="A0A938BRK7"/>
<evidence type="ECO:0000256" key="1">
    <source>
        <dbReference type="PROSITE-ProRule" id="PRU00339"/>
    </source>
</evidence>
<accession>A0A938BRK7</accession>
<feature type="transmembrane region" description="Helical" evidence="2">
    <location>
        <begin position="12"/>
        <end position="31"/>
    </location>
</feature>
<dbReference type="Proteomes" id="UP000748308">
    <property type="component" value="Unassembled WGS sequence"/>
</dbReference>
<keyword evidence="2" id="KW-0472">Membrane</keyword>
<organism evidence="3 4">
    <name type="scientific">Eiseniibacteriota bacterium</name>
    <dbReference type="NCBI Taxonomy" id="2212470"/>
    <lineage>
        <taxon>Bacteria</taxon>
        <taxon>Candidatus Eiseniibacteriota</taxon>
    </lineage>
</organism>
<feature type="non-terminal residue" evidence="3">
    <location>
        <position position="1"/>
    </location>
</feature>
<sequence>APMRFSFVADHFAYLAGIGVIALVVEGAAGWWARPAGGPRARAALAALAALLALLGLLTWKQTRIYLDVEDLYRHTIRHYPESHLARVNLAAILRRHGEIDEARGHYERVLLDWPDWPWTRARALTGLGNLEQQAGRLEEAERLFREAAELTPVAPEPGYNHANALLLQGRYEEALGEYERVLVLLPGHAQARYNLGYALEQLGRFADAQGHYARVTREKPGFALGWTGLARMEQRRGQPEKAIDHYRRARQLDPGSSGILMGEMEALLQAGRRGEGLAIAQTLAGGGAPDPALAFEVARRLRAAGEHADAVRALRGALVARPGDRRLRMLLAEQLAAAPDDAVRDGEEALGLALALRDEIGADDPGLLAVLGVAYAEAGRFGEASAVLRRGEDLARRSGLEDLLPTLVERREAVDAGRGWRLPRRGEQR</sequence>
<keyword evidence="1" id="KW-0802">TPR repeat</keyword>
<feature type="transmembrane region" description="Helical" evidence="2">
    <location>
        <begin position="43"/>
        <end position="60"/>
    </location>
</feature>
<dbReference type="Pfam" id="PF13428">
    <property type="entry name" value="TPR_14"/>
    <property type="match status" value="1"/>
</dbReference>
<evidence type="ECO:0000313" key="3">
    <source>
        <dbReference type="EMBL" id="MBM3318435.1"/>
    </source>
</evidence>
<dbReference type="PANTHER" id="PTHR44809">
    <property type="match status" value="1"/>
</dbReference>
<proteinExistence type="predicted"/>